<reference evidence="2" key="1">
    <citation type="submission" date="2007-02" db="EMBL/GenBank/DDBJ databases">
        <authorList>
            <person name="DeShazer D."/>
            <person name="Woods D.E."/>
            <person name="Nierman W.C."/>
        </authorList>
    </citation>
    <scope>NUCLEOTIDE SEQUENCE [LARGE SCALE GENOMIC DNA]</scope>
    <source>
        <strain evidence="2">1106a</strain>
    </source>
</reference>
<evidence type="ECO:0000313" key="1">
    <source>
        <dbReference type="EMBL" id="ABN93977.1"/>
    </source>
</evidence>
<dbReference type="AlphaFoldDB" id="A3P5Q0"/>
<dbReference type="Proteomes" id="UP000006738">
    <property type="component" value="Chromosome II"/>
</dbReference>
<dbReference type="HOGENOM" id="CLU_2314899_0_0_4"/>
<accession>A3P5Q0</accession>
<dbReference type="EMBL" id="CP000573">
    <property type="protein sequence ID" value="ABN93977.1"/>
    <property type="molecule type" value="Genomic_DNA"/>
</dbReference>
<name>A3P5Q0_BURP0</name>
<proteinExistence type="predicted"/>
<gene>
    <name evidence="1" type="ordered locus">BURPS1106A_A1626</name>
</gene>
<sequence length="102" mass="11062">MGPAQSHERLLRAPFSIWMRPCEPRNGMHVVRLIVGGASAGFQILRGVPKEWDRAVGRRGVDVEFGCRMPDAGCPMSDVRCRASGVGVEGPTSDVEGLRSEV</sequence>
<dbReference type="KEGG" id="bpl:BURPS1106A_A1626"/>
<organism evidence="1 2">
    <name type="scientific">Burkholderia pseudomallei (strain 1106a)</name>
    <dbReference type="NCBI Taxonomy" id="357348"/>
    <lineage>
        <taxon>Bacteria</taxon>
        <taxon>Pseudomonadati</taxon>
        <taxon>Pseudomonadota</taxon>
        <taxon>Betaproteobacteria</taxon>
        <taxon>Burkholderiales</taxon>
        <taxon>Burkholderiaceae</taxon>
        <taxon>Burkholderia</taxon>
        <taxon>pseudomallei group</taxon>
    </lineage>
</organism>
<protein>
    <submittedName>
        <fullName evidence="1">Uncharacterized protein</fullName>
    </submittedName>
</protein>
<evidence type="ECO:0000313" key="2">
    <source>
        <dbReference type="Proteomes" id="UP000006738"/>
    </source>
</evidence>